<dbReference type="PANTHER" id="PTHR30388">
    <property type="entry name" value="ALDEHYDE OXIDOREDUCTASE MOLYBDENUM COFACTOR ASSEMBLY PROTEIN"/>
    <property type="match status" value="1"/>
</dbReference>
<dbReference type="PANTHER" id="PTHR30388:SF6">
    <property type="entry name" value="XANTHINE DEHYDROGENASE SUBUNIT A-RELATED"/>
    <property type="match status" value="1"/>
</dbReference>
<dbReference type="Proteomes" id="UP000001880">
    <property type="component" value="Chromosome"/>
</dbReference>
<evidence type="ECO:0000259" key="2">
    <source>
        <dbReference type="Pfam" id="PF13478"/>
    </source>
</evidence>
<dbReference type="Gene3D" id="3.40.50.720">
    <property type="entry name" value="NAD(P)-binding Rossmann-like Domain"/>
    <property type="match status" value="1"/>
</dbReference>
<dbReference type="InterPro" id="IPR003777">
    <property type="entry name" value="XdhC_CoxI"/>
</dbReference>
<dbReference type="InterPro" id="IPR052698">
    <property type="entry name" value="MoCofactor_Util/Proc"/>
</dbReference>
<gene>
    <name evidence="3" type="ordered locus">Hoch_5194</name>
</gene>
<protein>
    <submittedName>
        <fullName evidence="3">Xanthine dehydrogenase accessory protein XdhC</fullName>
    </submittedName>
</protein>
<sequence>MELLRQALTRAEAGEALALVTVVAVRGSAPRHLGTKMLVDASGVATGTIGGGAIEREATRLGAEVAAGAPAQRLRQHLVRDLAMCCGGSMELYLEPVAASLDALREALALYDARTPARLITTFDGAPKRVERAAPGAARGPAVERVAPGAAADAGELALPHADERRLIEPVSPPERLVLFGAGHVARAIAPLAAGLEFRVVVCDDDETGALSALGTPPWLTRAVDSFDLFDVEAAIGPLGTGDFVLIVTRDHAVDESILARLLGNDTLSYLGLIGSRGKVGRFRKRLEAKGVATHERWARLHAPIGLDIGAETPAEIAIAVLAQLIHVRRRGARSALDFAPVHAVAPTPPAGAPAIERRGGGAG</sequence>
<dbReference type="eggNOG" id="COG1975">
    <property type="taxonomic scope" value="Bacteria"/>
</dbReference>
<dbReference type="InterPro" id="IPR036291">
    <property type="entry name" value="NAD(P)-bd_dom_sf"/>
</dbReference>
<dbReference type="EMBL" id="CP001804">
    <property type="protein sequence ID" value="ACY17682.1"/>
    <property type="molecule type" value="Genomic_DNA"/>
</dbReference>
<dbReference type="AlphaFoldDB" id="D0LWN2"/>
<reference evidence="3 4" key="1">
    <citation type="journal article" date="2010" name="Stand. Genomic Sci.">
        <title>Complete genome sequence of Haliangium ochraceum type strain (SMP-2).</title>
        <authorList>
            <consortium name="US DOE Joint Genome Institute (JGI-PGF)"/>
            <person name="Ivanova N."/>
            <person name="Daum C."/>
            <person name="Lang E."/>
            <person name="Abt B."/>
            <person name="Kopitz M."/>
            <person name="Saunders E."/>
            <person name="Lapidus A."/>
            <person name="Lucas S."/>
            <person name="Glavina Del Rio T."/>
            <person name="Nolan M."/>
            <person name="Tice H."/>
            <person name="Copeland A."/>
            <person name="Cheng J.F."/>
            <person name="Chen F."/>
            <person name="Bruce D."/>
            <person name="Goodwin L."/>
            <person name="Pitluck S."/>
            <person name="Mavromatis K."/>
            <person name="Pati A."/>
            <person name="Mikhailova N."/>
            <person name="Chen A."/>
            <person name="Palaniappan K."/>
            <person name="Land M."/>
            <person name="Hauser L."/>
            <person name="Chang Y.J."/>
            <person name="Jeffries C.D."/>
            <person name="Detter J.C."/>
            <person name="Brettin T."/>
            <person name="Rohde M."/>
            <person name="Goker M."/>
            <person name="Bristow J."/>
            <person name="Markowitz V."/>
            <person name="Eisen J.A."/>
            <person name="Hugenholtz P."/>
            <person name="Kyrpides N.C."/>
            <person name="Klenk H.P."/>
        </authorList>
    </citation>
    <scope>NUCLEOTIDE SEQUENCE [LARGE SCALE GENOMIC DNA]</scope>
    <source>
        <strain evidence="4">DSM 14365 / CIP 107738 / JCM 11303 / AJ 13395 / SMP-2</strain>
    </source>
</reference>
<evidence type="ECO:0000313" key="4">
    <source>
        <dbReference type="Proteomes" id="UP000001880"/>
    </source>
</evidence>
<dbReference type="SUPFAM" id="SSF51735">
    <property type="entry name" value="NAD(P)-binding Rossmann-fold domains"/>
    <property type="match status" value="1"/>
</dbReference>
<dbReference type="STRING" id="502025.Hoch_5194"/>
<dbReference type="Pfam" id="PF02625">
    <property type="entry name" value="XdhC_CoxI"/>
    <property type="match status" value="1"/>
</dbReference>
<dbReference type="HOGENOM" id="CLU_041115_2_0_7"/>
<organism evidence="3 4">
    <name type="scientific">Haliangium ochraceum (strain DSM 14365 / JCM 11303 / SMP-2)</name>
    <dbReference type="NCBI Taxonomy" id="502025"/>
    <lineage>
        <taxon>Bacteria</taxon>
        <taxon>Pseudomonadati</taxon>
        <taxon>Myxococcota</taxon>
        <taxon>Polyangia</taxon>
        <taxon>Haliangiales</taxon>
        <taxon>Kofleriaceae</taxon>
        <taxon>Haliangium</taxon>
    </lineage>
</organism>
<feature type="domain" description="XdhC- CoxI" evidence="1">
    <location>
        <begin position="12"/>
        <end position="71"/>
    </location>
</feature>
<name>D0LWN2_HALO1</name>
<keyword evidence="4" id="KW-1185">Reference proteome</keyword>
<accession>D0LWN2</accession>
<dbReference type="RefSeq" id="WP_012830274.1">
    <property type="nucleotide sequence ID" value="NC_013440.1"/>
</dbReference>
<dbReference type="KEGG" id="hoh:Hoch_5194"/>
<feature type="domain" description="XdhC Rossmann" evidence="2">
    <location>
        <begin position="177"/>
        <end position="325"/>
    </location>
</feature>
<evidence type="ECO:0000259" key="1">
    <source>
        <dbReference type="Pfam" id="PF02625"/>
    </source>
</evidence>
<evidence type="ECO:0000313" key="3">
    <source>
        <dbReference type="EMBL" id="ACY17682.1"/>
    </source>
</evidence>
<dbReference type="InterPro" id="IPR027051">
    <property type="entry name" value="XdhC_Rossmann_dom"/>
</dbReference>
<dbReference type="OrthoDB" id="9815497at2"/>
<dbReference type="Pfam" id="PF13478">
    <property type="entry name" value="XdhC_C"/>
    <property type="match status" value="1"/>
</dbReference>
<proteinExistence type="predicted"/>